<keyword evidence="11" id="KW-1185">Reference proteome</keyword>
<feature type="transmembrane region" description="Helical" evidence="8">
    <location>
        <begin position="485"/>
        <end position="510"/>
    </location>
</feature>
<feature type="region of interest" description="Disordered" evidence="7">
    <location>
        <begin position="583"/>
        <end position="631"/>
    </location>
</feature>
<evidence type="ECO:0000256" key="4">
    <source>
        <dbReference type="ARBA" id="ARBA00022692"/>
    </source>
</evidence>
<feature type="transmembrane region" description="Helical" evidence="8">
    <location>
        <begin position="516"/>
        <end position="537"/>
    </location>
</feature>
<evidence type="ECO:0000256" key="6">
    <source>
        <dbReference type="ARBA" id="ARBA00023136"/>
    </source>
</evidence>
<proteinExistence type="predicted"/>
<evidence type="ECO:0000256" key="7">
    <source>
        <dbReference type="SAM" id="MobiDB-lite"/>
    </source>
</evidence>
<dbReference type="AlphaFoldDB" id="A0A1Q9EBD3"/>
<evidence type="ECO:0000256" key="1">
    <source>
        <dbReference type="ARBA" id="ARBA00004651"/>
    </source>
</evidence>
<keyword evidence="5 8" id="KW-1133">Transmembrane helix</keyword>
<evidence type="ECO:0000259" key="9">
    <source>
        <dbReference type="Pfam" id="PF14311"/>
    </source>
</evidence>
<dbReference type="EMBL" id="LSRX01000202">
    <property type="protein sequence ID" value="OLQ04740.1"/>
    <property type="molecule type" value="Genomic_DNA"/>
</dbReference>
<keyword evidence="2" id="KW-0813">Transport</keyword>
<name>A0A1Q9EBD3_SYMMI</name>
<gene>
    <name evidence="10" type="primary">mfsd5</name>
    <name evidence="10" type="ORF">AK812_SmicGene12157</name>
</gene>
<evidence type="ECO:0000256" key="5">
    <source>
        <dbReference type="ARBA" id="ARBA00022989"/>
    </source>
</evidence>
<evidence type="ECO:0000313" key="11">
    <source>
        <dbReference type="Proteomes" id="UP000186817"/>
    </source>
</evidence>
<feature type="domain" description="Treble clef zinc finger" evidence="9">
    <location>
        <begin position="815"/>
        <end position="850"/>
    </location>
</feature>
<comment type="caution">
    <text evidence="10">The sequence shown here is derived from an EMBL/GenBank/DDBJ whole genome shotgun (WGS) entry which is preliminary data.</text>
</comment>
<dbReference type="PANTHER" id="PTHR23516">
    <property type="entry name" value="SAM (S-ADENOSYL METHIONINE) TRANSPORTER"/>
    <property type="match status" value="1"/>
</dbReference>
<dbReference type="GO" id="GO:0015098">
    <property type="term" value="F:molybdate ion transmembrane transporter activity"/>
    <property type="evidence" value="ECO:0007669"/>
    <property type="project" value="InterPro"/>
</dbReference>
<keyword evidence="6 8" id="KW-0472">Membrane</keyword>
<evidence type="ECO:0000256" key="8">
    <source>
        <dbReference type="SAM" id="Phobius"/>
    </source>
</evidence>
<dbReference type="Gene3D" id="3.40.960.10">
    <property type="entry name" value="VSR Endonuclease"/>
    <property type="match status" value="1"/>
</dbReference>
<dbReference type="OrthoDB" id="430879at2759"/>
<evidence type="ECO:0000256" key="2">
    <source>
        <dbReference type="ARBA" id="ARBA00022448"/>
    </source>
</evidence>
<protein>
    <submittedName>
        <fullName evidence="10">Molybdate-anion transporter</fullName>
    </submittedName>
</protein>
<accession>A0A1Q9EBD3</accession>
<dbReference type="PANTHER" id="PTHR23516:SF1">
    <property type="entry name" value="MOLYBDATE-ANION TRANSPORTER"/>
    <property type="match status" value="1"/>
</dbReference>
<evidence type="ECO:0000256" key="3">
    <source>
        <dbReference type="ARBA" id="ARBA00022475"/>
    </source>
</evidence>
<sequence>MVEMRADLSPSAKTLPILAELVLRKDLAVALQVNMQGCLLCSRDRREAGTEKVCCTDSSDASDRVILFFTFSRRCSTGMLSVRFLAEQIRREFVARIPQTGAVAVQLFLDLAMCCGCAAGSSFVAAAPSANHERDAGSVRSRFVRAGSSAKSLRDASCMSGPLNAGRATVPVSGWVRPMIASAYAIRASALLLGGAPVWIALQCRYSDNVSRQEGPHVSFLQDLLLGARAYLLLSLRRVQAAETRDAVIRSSGCARWTWASPGMTEPSLLVGMLQPPSPAPSPRAVNYMLRLQGGSRSAFRPHLEAAGDVKNILGGIRLQTQQILDVLPSFLDKKPWSEETTAKAEKARRVAVLREDFLFGVPESKKGGVTFAEQFWAPAKTLQAVMSFQLPDWPAWASRTFLVLAGVTSTVALAERRLSKSAEEGKGNGSKTSDEQPSGARLAEFRAFQRQYLTVYTIIMGADWLQGTNMYTLYQSYDVDISTLFVTGFTSSAIFGTIVGMSGVVVNVFEHFNNFPLLLAGRVLGGVSTSLLFSAFETWMVSEHRKRGFPEGWLADTFGPFLRQLPFYHYYLEVHGNLPARSVSPRVQSTSPRSEGRAQLPSPRPPLGEGLEESTGAASSALNQPAKASRCLPTAAAAHRLPRDGPRSRARTVPEDLVIIVELWKATNMMTPFHTFCSNQPPFWEVAGLVVPVPEGTVCVAQALDLYEPLLTKSPIHVLKKVSARQQSMLDRLNGHAAALGGKCLAIGYKNSKTKVAWECQHGHKWDATPDHVLNQKSWCRECARNRRRIPLQRLQDHAIARGGLCLSTSKHNSSRTKVFWQCELGHTWEASVNKVLNSGTWCPKCSRKGRTYKRRSLKDLQEHAASLGGRCLATTYEGLRVPVLWQCHEGHTWRARPDDVLNKNNWCPVCAGKALVGLRRLQEHAAHRGGKCMAKKYVNAKSKVDWKCEHGHTWRATPHNVLHRGSWCPECMKIGLPRLQARAAGLGGKCLARSYKNKAEKLLWECKEGHRWDASAHSVLNRKSWCPKCAASSWRTEAEIRSILETIFHPHVFPSSYPSFLQGLQLDGYCPELVLAFEYQGEQHYDPENYFHFGDTASFHAQQGRDARKVELCKDAGVRLLIIPCFVNDKRTFVLTALLQWFAWAEIVPLELPR</sequence>
<dbReference type="InterPro" id="IPR025487">
    <property type="entry name" value="DUF4379"/>
</dbReference>
<dbReference type="Proteomes" id="UP000186817">
    <property type="component" value="Unassembled WGS sequence"/>
</dbReference>
<keyword evidence="4 8" id="KW-0812">Transmembrane</keyword>
<keyword evidence="3" id="KW-1003">Cell membrane</keyword>
<comment type="subcellular location">
    <subcellularLocation>
        <location evidence="1">Cell membrane</location>
        <topology evidence="1">Multi-pass membrane protein</topology>
    </subcellularLocation>
</comment>
<reference evidence="10 11" key="1">
    <citation type="submission" date="2016-02" db="EMBL/GenBank/DDBJ databases">
        <title>Genome analysis of coral dinoflagellate symbionts highlights evolutionary adaptations to a symbiotic lifestyle.</title>
        <authorList>
            <person name="Aranda M."/>
            <person name="Li Y."/>
            <person name="Liew Y.J."/>
            <person name="Baumgarten S."/>
            <person name="Simakov O."/>
            <person name="Wilson M."/>
            <person name="Piel J."/>
            <person name="Ashoor H."/>
            <person name="Bougouffa S."/>
            <person name="Bajic V.B."/>
            <person name="Ryu T."/>
            <person name="Ravasi T."/>
            <person name="Bayer T."/>
            <person name="Micklem G."/>
            <person name="Kim H."/>
            <person name="Bhak J."/>
            <person name="Lajeunesse T.C."/>
            <person name="Voolstra C.R."/>
        </authorList>
    </citation>
    <scope>NUCLEOTIDE SEQUENCE [LARGE SCALE GENOMIC DNA]</scope>
    <source>
        <strain evidence="10 11">CCMP2467</strain>
    </source>
</reference>
<dbReference type="Pfam" id="PF05631">
    <property type="entry name" value="MFS_5"/>
    <property type="match status" value="1"/>
</dbReference>
<evidence type="ECO:0000313" key="10">
    <source>
        <dbReference type="EMBL" id="OLQ04740.1"/>
    </source>
</evidence>
<dbReference type="InterPro" id="IPR008509">
    <property type="entry name" value="MOT2/MFSD5"/>
</dbReference>
<dbReference type="Pfam" id="PF14311">
    <property type="entry name" value="DUF4379"/>
    <property type="match status" value="1"/>
</dbReference>
<organism evidence="10 11">
    <name type="scientific">Symbiodinium microadriaticum</name>
    <name type="common">Dinoflagellate</name>
    <name type="synonym">Zooxanthella microadriatica</name>
    <dbReference type="NCBI Taxonomy" id="2951"/>
    <lineage>
        <taxon>Eukaryota</taxon>
        <taxon>Sar</taxon>
        <taxon>Alveolata</taxon>
        <taxon>Dinophyceae</taxon>
        <taxon>Suessiales</taxon>
        <taxon>Symbiodiniaceae</taxon>
        <taxon>Symbiodinium</taxon>
    </lineage>
</organism>
<dbReference type="GO" id="GO:0005886">
    <property type="term" value="C:plasma membrane"/>
    <property type="evidence" value="ECO:0007669"/>
    <property type="project" value="UniProtKB-SubCell"/>
</dbReference>